<proteinExistence type="predicted"/>
<keyword evidence="1" id="KW-0472">Membrane</keyword>
<organism evidence="3 4">
    <name type="scientific">Streptomyces pseudovenezuelae</name>
    <dbReference type="NCBI Taxonomy" id="67350"/>
    <lineage>
        <taxon>Bacteria</taxon>
        <taxon>Bacillati</taxon>
        <taxon>Actinomycetota</taxon>
        <taxon>Actinomycetes</taxon>
        <taxon>Kitasatosporales</taxon>
        <taxon>Streptomycetaceae</taxon>
        <taxon>Streptomyces</taxon>
        <taxon>Streptomyces aurantiacus group</taxon>
    </lineage>
</organism>
<dbReference type="SUPFAM" id="SSF50998">
    <property type="entry name" value="Quinoprotein alcohol dehydrogenase-like"/>
    <property type="match status" value="1"/>
</dbReference>
<dbReference type="Pfam" id="PF13360">
    <property type="entry name" value="PQQ_2"/>
    <property type="match status" value="1"/>
</dbReference>
<dbReference type="Gene3D" id="2.130.10.10">
    <property type="entry name" value="YVTN repeat-like/Quinoprotein amine dehydrogenase"/>
    <property type="match status" value="2"/>
</dbReference>
<name>A0ABT6M1S6_9ACTN</name>
<dbReference type="RefSeq" id="WP_280882618.1">
    <property type="nucleotide sequence ID" value="NZ_JARXVH010000027.1"/>
</dbReference>
<evidence type="ECO:0000259" key="2">
    <source>
        <dbReference type="Pfam" id="PF13360"/>
    </source>
</evidence>
<evidence type="ECO:0000313" key="4">
    <source>
        <dbReference type="Proteomes" id="UP001160499"/>
    </source>
</evidence>
<protein>
    <submittedName>
        <fullName evidence="3">Outer membrane protein assembly factor BamB</fullName>
    </submittedName>
</protein>
<dbReference type="EMBL" id="JARXVH010000027">
    <property type="protein sequence ID" value="MDH6221936.1"/>
    <property type="molecule type" value="Genomic_DNA"/>
</dbReference>
<dbReference type="InterPro" id="IPR011047">
    <property type="entry name" value="Quinoprotein_ADH-like_sf"/>
</dbReference>
<reference evidence="3 4" key="1">
    <citation type="submission" date="2023-04" db="EMBL/GenBank/DDBJ databases">
        <title>Forest soil microbial communities from Buena Vista Peninsula, Colon Province, Panama.</title>
        <authorList>
            <person name="Bouskill N."/>
        </authorList>
    </citation>
    <scope>NUCLEOTIDE SEQUENCE [LARGE SCALE GENOMIC DNA]</scope>
    <source>
        <strain evidence="3 4">GGS1</strain>
    </source>
</reference>
<evidence type="ECO:0000256" key="1">
    <source>
        <dbReference type="SAM" id="Phobius"/>
    </source>
</evidence>
<keyword evidence="4" id="KW-1185">Reference proteome</keyword>
<keyword evidence="1" id="KW-1133">Transmembrane helix</keyword>
<feature type="domain" description="Pyrrolo-quinoline quinone repeat" evidence="2">
    <location>
        <begin position="178"/>
        <end position="325"/>
    </location>
</feature>
<evidence type="ECO:0000313" key="3">
    <source>
        <dbReference type="EMBL" id="MDH6221936.1"/>
    </source>
</evidence>
<keyword evidence="1" id="KW-0812">Transmembrane</keyword>
<gene>
    <name evidence="3" type="ORF">M2283_009283</name>
</gene>
<comment type="caution">
    <text evidence="3">The sequence shown here is derived from an EMBL/GenBank/DDBJ whole genome shotgun (WGS) entry which is preliminary data.</text>
</comment>
<accession>A0ABT6M1S6</accession>
<feature type="transmembrane region" description="Helical" evidence="1">
    <location>
        <begin position="28"/>
        <end position="48"/>
    </location>
</feature>
<sequence>MSFGPPPSIYTQSTLAADRARRRRCFRLLGVVTAAIVAVGGLGGRLLMSGDDGPGDQKTVAVVQAPDDVRETVEKRPVSPEGQNVLEFGEEGLAKRPDTDPRYAPGTWATGKTLAKGIATRVDGYRIGDESGDRAWTLDLGGHLCAVTDHVTADGRTAVVVQPPQPEGAKSEGVCDQVVFLDLDTGKKLWRSTMPSARAAFVTNTNITLAKGVVAVGWGHGSVAYDMKSGKQLWNGTTTSECEDKGFAGGSGLLALEACGELPDTRYQVQRLDPRTGKPQWTYRLASGVQDVYLPSSDPPVLAVAAGDSLVTDLITLDDDGKHLATISLGGYDAKCDDRYFGSSYFGTLENCDGVVVGPTQAYVTSKETTDIDQPADWIVAFDLKTGHSEGKFDGRPSQQVFPLRMNGDDLLIFRQSVSGFQPAAVVSWNPRTDRESPLLLFNLPEDDDSELGDPEQSDMVYEQGRVFFAKRELSRDDKYPKDPVLVTVGYGTAGLKH</sequence>
<dbReference type="Proteomes" id="UP001160499">
    <property type="component" value="Unassembled WGS sequence"/>
</dbReference>
<dbReference type="InterPro" id="IPR015943">
    <property type="entry name" value="WD40/YVTN_repeat-like_dom_sf"/>
</dbReference>
<dbReference type="InterPro" id="IPR002372">
    <property type="entry name" value="PQQ_rpt_dom"/>
</dbReference>